<name>A0AAW2LRW4_SESRA</name>
<comment type="caution">
    <text evidence="3">The sequence shown here is derived from an EMBL/GenBank/DDBJ whole genome shotgun (WGS) entry which is preliminary data.</text>
</comment>
<reference evidence="3" key="2">
    <citation type="journal article" date="2024" name="Plant">
        <title>Genomic evolution and insights into agronomic trait innovations of Sesamum species.</title>
        <authorList>
            <person name="Miao H."/>
            <person name="Wang L."/>
            <person name="Qu L."/>
            <person name="Liu H."/>
            <person name="Sun Y."/>
            <person name="Le M."/>
            <person name="Wang Q."/>
            <person name="Wei S."/>
            <person name="Zheng Y."/>
            <person name="Lin W."/>
            <person name="Duan Y."/>
            <person name="Cao H."/>
            <person name="Xiong S."/>
            <person name="Wang X."/>
            <person name="Wei L."/>
            <person name="Li C."/>
            <person name="Ma Q."/>
            <person name="Ju M."/>
            <person name="Zhao R."/>
            <person name="Li G."/>
            <person name="Mu C."/>
            <person name="Tian Q."/>
            <person name="Mei H."/>
            <person name="Zhang T."/>
            <person name="Gao T."/>
            <person name="Zhang H."/>
        </authorList>
    </citation>
    <scope>NUCLEOTIDE SEQUENCE</scope>
    <source>
        <strain evidence="3">G02</strain>
    </source>
</reference>
<dbReference type="GO" id="GO:0010150">
    <property type="term" value="P:leaf senescence"/>
    <property type="evidence" value="ECO:0007669"/>
    <property type="project" value="UniProtKB-ARBA"/>
</dbReference>
<dbReference type="InterPro" id="IPR007608">
    <property type="entry name" value="Senescence_reg_S40"/>
</dbReference>
<proteinExistence type="inferred from homology"/>
<reference evidence="3" key="1">
    <citation type="submission" date="2020-06" db="EMBL/GenBank/DDBJ databases">
        <authorList>
            <person name="Li T."/>
            <person name="Hu X."/>
            <person name="Zhang T."/>
            <person name="Song X."/>
            <person name="Zhang H."/>
            <person name="Dai N."/>
            <person name="Sheng W."/>
            <person name="Hou X."/>
            <person name="Wei L."/>
        </authorList>
    </citation>
    <scope>NUCLEOTIDE SEQUENCE</scope>
    <source>
        <strain evidence="3">G02</strain>
        <tissue evidence="3">Leaf</tissue>
    </source>
</reference>
<evidence type="ECO:0000256" key="1">
    <source>
        <dbReference type="ARBA" id="ARBA00034773"/>
    </source>
</evidence>
<evidence type="ECO:0008006" key="4">
    <source>
        <dbReference type="Google" id="ProtNLM"/>
    </source>
</evidence>
<protein>
    <recommendedName>
        <fullName evidence="4">Senescence regulator</fullName>
    </recommendedName>
</protein>
<sequence length="184" mass="20537">MEDWRGGFGGRAFWETEELQEEEVWGIMKARREGSVTAKYSNAKTRNNIVRSPSSSTARPIPRATVDGGGHQECSSAGWVGRHQSSAPVDVPDWSKNLKKRCRRNLWDDASDAHNDDDDGVHDGKTDDDDDDDEMVPPHEYLARRLASTQIASFSMCEGVGRTLKGRDLSKLRNAILTKTGFIE</sequence>
<feature type="region of interest" description="Disordered" evidence="2">
    <location>
        <begin position="42"/>
        <end position="94"/>
    </location>
</feature>
<feature type="compositionally biased region" description="Polar residues" evidence="2">
    <location>
        <begin position="42"/>
        <end position="58"/>
    </location>
</feature>
<dbReference type="PANTHER" id="PTHR33083">
    <property type="entry name" value="EXPRESSED PROTEIN"/>
    <property type="match status" value="1"/>
</dbReference>
<evidence type="ECO:0000313" key="3">
    <source>
        <dbReference type="EMBL" id="KAL0321130.1"/>
    </source>
</evidence>
<dbReference type="EMBL" id="JACGWJ010000024">
    <property type="protein sequence ID" value="KAL0321130.1"/>
    <property type="molecule type" value="Genomic_DNA"/>
</dbReference>
<feature type="compositionally biased region" description="Acidic residues" evidence="2">
    <location>
        <begin position="115"/>
        <end position="135"/>
    </location>
</feature>
<accession>A0AAW2LRW4</accession>
<comment type="similarity">
    <text evidence="1">Belongs to the senescence regulator S40 family.</text>
</comment>
<gene>
    <name evidence="3" type="ORF">Sradi_5374500</name>
</gene>
<dbReference type="PANTHER" id="PTHR33083:SF79">
    <property type="entry name" value="SENESCENCE REGULATOR"/>
    <property type="match status" value="1"/>
</dbReference>
<dbReference type="AlphaFoldDB" id="A0AAW2LRW4"/>
<dbReference type="Pfam" id="PF04520">
    <property type="entry name" value="Senescence_reg"/>
    <property type="match status" value="1"/>
</dbReference>
<feature type="region of interest" description="Disordered" evidence="2">
    <location>
        <begin position="109"/>
        <end position="136"/>
    </location>
</feature>
<evidence type="ECO:0000256" key="2">
    <source>
        <dbReference type="SAM" id="MobiDB-lite"/>
    </source>
</evidence>
<organism evidence="3">
    <name type="scientific">Sesamum radiatum</name>
    <name type="common">Black benniseed</name>
    <dbReference type="NCBI Taxonomy" id="300843"/>
    <lineage>
        <taxon>Eukaryota</taxon>
        <taxon>Viridiplantae</taxon>
        <taxon>Streptophyta</taxon>
        <taxon>Embryophyta</taxon>
        <taxon>Tracheophyta</taxon>
        <taxon>Spermatophyta</taxon>
        <taxon>Magnoliopsida</taxon>
        <taxon>eudicotyledons</taxon>
        <taxon>Gunneridae</taxon>
        <taxon>Pentapetalae</taxon>
        <taxon>asterids</taxon>
        <taxon>lamiids</taxon>
        <taxon>Lamiales</taxon>
        <taxon>Pedaliaceae</taxon>
        <taxon>Sesamum</taxon>
    </lineage>
</organism>